<reference evidence="11 12" key="1">
    <citation type="submission" date="2010-07" db="EMBL/GenBank/DDBJ databases">
        <title>The complete genome of Methanosalsum zhilinae DSM 4017.</title>
        <authorList>
            <consortium name="US DOE Joint Genome Institute (JGI-PGF)"/>
            <person name="Lucas S."/>
            <person name="Copeland A."/>
            <person name="Lapidus A."/>
            <person name="Glavina del Rio T."/>
            <person name="Dalin E."/>
            <person name="Tice H."/>
            <person name="Bruce D."/>
            <person name="Goodwin L."/>
            <person name="Pitluck S."/>
            <person name="Kyrpides N."/>
            <person name="Mavromatis K."/>
            <person name="Ovchinnikova G."/>
            <person name="Daligault H."/>
            <person name="Detter J.C."/>
            <person name="Han C."/>
            <person name="Tapia R."/>
            <person name="Larimer F."/>
            <person name="Land M."/>
            <person name="Hauser L."/>
            <person name="Markowitz V."/>
            <person name="Cheng J.-F."/>
            <person name="Hugenholtz P."/>
            <person name="Woyke T."/>
            <person name="Wu D."/>
            <person name="Spring S."/>
            <person name="Schueler E."/>
            <person name="Brambilla E."/>
            <person name="Klenk H.-P."/>
            <person name="Eisen J.A."/>
        </authorList>
    </citation>
    <scope>NUCLEOTIDE SEQUENCE [LARGE SCALE GENOMIC DNA]</scope>
    <source>
        <strain evidence="12">DSM 4017 / NBRC 107636 / OCM 62 / WeN5</strain>
    </source>
</reference>
<dbReference type="GO" id="GO:0016787">
    <property type="term" value="F:hydrolase activity"/>
    <property type="evidence" value="ECO:0007669"/>
    <property type="project" value="UniProtKB-KW"/>
</dbReference>
<dbReference type="Gene3D" id="3.40.50.300">
    <property type="entry name" value="P-loop containing nucleotide triphosphate hydrolases"/>
    <property type="match status" value="2"/>
</dbReference>
<evidence type="ECO:0000256" key="2">
    <source>
        <dbReference type="ARBA" id="ARBA00009046"/>
    </source>
</evidence>
<evidence type="ECO:0000256" key="4">
    <source>
        <dbReference type="ARBA" id="ARBA00022723"/>
    </source>
</evidence>
<accession>F7XPH6</accession>
<dbReference type="GO" id="GO:0051607">
    <property type="term" value="P:defense response to virus"/>
    <property type="evidence" value="ECO:0007669"/>
    <property type="project" value="UniProtKB-KW"/>
</dbReference>
<dbReference type="PANTHER" id="PTHR47963:SF9">
    <property type="entry name" value="CRISPR-ASSOCIATED ENDONUCLEASE_HELICASE CAS3"/>
    <property type="match status" value="1"/>
</dbReference>
<keyword evidence="12" id="KW-1185">Reference proteome</keyword>
<name>F7XPH6_METZD</name>
<dbReference type="OrthoDB" id="43851at2157"/>
<organism evidence="11 12">
    <name type="scientific">Methanosalsum zhilinae (strain DSM 4017 / NBRC 107636 / OCM 62 / WeN5)</name>
    <name type="common">Methanohalophilus zhilinae</name>
    <dbReference type="NCBI Taxonomy" id="679901"/>
    <lineage>
        <taxon>Archaea</taxon>
        <taxon>Methanobacteriati</taxon>
        <taxon>Methanobacteriota</taxon>
        <taxon>Stenosarchaea group</taxon>
        <taxon>Methanomicrobia</taxon>
        <taxon>Methanosarcinales</taxon>
        <taxon>Methanosarcinaceae</taxon>
        <taxon>Methanosalsum</taxon>
    </lineage>
</organism>
<comment type="similarity">
    <text evidence="2">In the central section; belongs to the CRISPR-associated helicase Cas3 family.</text>
</comment>
<feature type="domain" description="HD Cas3-type" evidence="10">
    <location>
        <begin position="16"/>
        <end position="231"/>
    </location>
</feature>
<keyword evidence="5" id="KW-0547">Nucleotide-binding</keyword>
<keyword evidence="3" id="KW-0540">Nuclease</keyword>
<dbReference type="InterPro" id="IPR014001">
    <property type="entry name" value="Helicase_ATP-bd"/>
</dbReference>
<evidence type="ECO:0000313" key="12">
    <source>
        <dbReference type="Proteomes" id="UP000006622"/>
    </source>
</evidence>
<dbReference type="GO" id="GO:0005524">
    <property type="term" value="F:ATP binding"/>
    <property type="evidence" value="ECO:0007669"/>
    <property type="project" value="UniProtKB-KW"/>
</dbReference>
<dbReference type="STRING" id="679901.Mzhil_1562"/>
<dbReference type="GO" id="GO:0140097">
    <property type="term" value="F:catalytic activity, acting on DNA"/>
    <property type="evidence" value="ECO:0007669"/>
    <property type="project" value="UniProtKB-ARBA"/>
</dbReference>
<dbReference type="Pfam" id="PF22590">
    <property type="entry name" value="Cas3-like_C_2"/>
    <property type="match status" value="1"/>
</dbReference>
<dbReference type="InterPro" id="IPR001650">
    <property type="entry name" value="Helicase_C-like"/>
</dbReference>
<keyword evidence="8" id="KW-0067">ATP-binding</keyword>
<dbReference type="SMART" id="SM00490">
    <property type="entry name" value="HELICc"/>
    <property type="match status" value="1"/>
</dbReference>
<dbReference type="Pfam" id="PF18019">
    <property type="entry name" value="Cas3_HD"/>
    <property type="match status" value="1"/>
</dbReference>
<dbReference type="InterPro" id="IPR006483">
    <property type="entry name" value="CRISPR-assoc_Cas3_HD"/>
</dbReference>
<dbReference type="GeneID" id="10823200"/>
<dbReference type="InterPro" id="IPR038257">
    <property type="entry name" value="CRISPR-assoc_Cas3_HD_sf"/>
</dbReference>
<keyword evidence="6" id="KW-0378">Hydrolase</keyword>
<dbReference type="AlphaFoldDB" id="F7XPH6"/>
<evidence type="ECO:0000313" key="11">
    <source>
        <dbReference type="EMBL" id="AEH61401.1"/>
    </source>
</evidence>
<sequence length="917" mass="104089">MNFYNNWGKFRTGSDEEFNYHLLAYHCLDVAATANSLLHNDKIFLEKFKNYLPIEDDDLICLITFYIAIHDIGKFSKNFQSLQPHLMKKLRGYSSEKSYEIRHDSLGYHLWNSLWNDLWKMNILSLDKTIYDEFDWNELILPWLRATTGHHGYPPIYINNGVQINYDELFSSDDKEMAVSYIESISQLILKNGFSSLTSNSGDVDIFEDLERYFKKTSWLLSGLAVVSDWIGSSESYFNYNSSIMNLEKYWTEIALPASKKALKDSGICPSQVSHESGINHLFGYIKKPTPMQNFVSEMELGNGPQLFIIEDTTGSGKTEAAISLSHRLMIREGLHGLFFGLPTMATSNAMYERLYESYSKIYEPISNPSLVLAHGQSHLSKIFRNTIGPNKTENDFYGENNTKESTISAQCSAWIADNRKKSLLADVGVGTIDQAIMSVLPSKHQSLRLLGLSRNVLIVDEVHAYDPYMHELLCNLLTFHASLGGSVILLSATLPLKQKNDLVRSFSTGAGYEFESVSKIEYPLVTHISSSGSEEQPVDYLSQNERVVSCEFFHDKTHVRKSIIDASNNGFCCCWIRNTVDDAIDAYNSIANCIGHENVILFHARFTMGDRLKIEESVLETFGKNSGNKQRAGKILISTQVVEQSLDLDFDYMVTDLAPIDLIIQRAGRLHRHKRDLNGNIATQDSRKTPVLGILSPRPTEDASDSWYSGMFSKGCYVYQTHGKLWLTAKLLLEMKEMHIPRDSRYLIEGVFGPNADESIPSALLNVDRNAYGETMAEKSMAVWRSLKIFQGYDRTGTQWIDDTVVPTRLGDSITLRLGKLVNGAILPLNSSTRHPWEMSQVNVSAIRVKYPSYPEEINELIDETKNSMKDKCKWSLFIPMELQEDGMWLGFGENQNRQKVKLIYDAKTGLHTSKY</sequence>
<evidence type="ECO:0000256" key="8">
    <source>
        <dbReference type="ARBA" id="ARBA00022840"/>
    </source>
</evidence>
<dbReference type="InterPro" id="IPR050547">
    <property type="entry name" value="DEAD_box_RNA_helicases"/>
</dbReference>
<gene>
    <name evidence="11" type="ordered locus">Mzhil_1562</name>
</gene>
<keyword evidence="7" id="KW-0347">Helicase</keyword>
<dbReference type="Proteomes" id="UP000006622">
    <property type="component" value="Chromosome"/>
</dbReference>
<dbReference type="RefSeq" id="WP_013898837.1">
    <property type="nucleotide sequence ID" value="NC_015676.1"/>
</dbReference>
<dbReference type="InterPro" id="IPR027417">
    <property type="entry name" value="P-loop_NTPase"/>
</dbReference>
<keyword evidence="4" id="KW-0479">Metal-binding</keyword>
<dbReference type="InterPro" id="IPR006474">
    <property type="entry name" value="Helicase_Cas3_CRISPR-ass_core"/>
</dbReference>
<comment type="similarity">
    <text evidence="1">In the N-terminal section; belongs to the CRISPR-associated nuclease Cas3-HD family.</text>
</comment>
<evidence type="ECO:0000256" key="9">
    <source>
        <dbReference type="ARBA" id="ARBA00023118"/>
    </source>
</evidence>
<evidence type="ECO:0000256" key="5">
    <source>
        <dbReference type="ARBA" id="ARBA00022741"/>
    </source>
</evidence>
<dbReference type="CDD" id="cd09641">
    <property type="entry name" value="Cas3''_I"/>
    <property type="match status" value="1"/>
</dbReference>
<evidence type="ECO:0000256" key="6">
    <source>
        <dbReference type="ARBA" id="ARBA00022801"/>
    </source>
</evidence>
<evidence type="ECO:0000256" key="1">
    <source>
        <dbReference type="ARBA" id="ARBA00006847"/>
    </source>
</evidence>
<dbReference type="PANTHER" id="PTHR47963">
    <property type="entry name" value="DEAD-BOX ATP-DEPENDENT RNA HELICASE 47, MITOCHONDRIAL"/>
    <property type="match status" value="1"/>
</dbReference>
<dbReference type="NCBIfam" id="TIGR01587">
    <property type="entry name" value="cas3_core"/>
    <property type="match status" value="1"/>
</dbReference>
<dbReference type="SUPFAM" id="SSF52540">
    <property type="entry name" value="P-loop containing nucleoside triphosphate hydrolases"/>
    <property type="match status" value="1"/>
</dbReference>
<dbReference type="PROSITE" id="PS51643">
    <property type="entry name" value="HD_CAS3"/>
    <property type="match status" value="1"/>
</dbReference>
<dbReference type="InterPro" id="IPR054712">
    <property type="entry name" value="Cas3-like_dom"/>
</dbReference>
<proteinExistence type="inferred from homology"/>
<keyword evidence="9" id="KW-0051">Antiviral defense</keyword>
<evidence type="ECO:0000256" key="7">
    <source>
        <dbReference type="ARBA" id="ARBA00022806"/>
    </source>
</evidence>
<dbReference type="NCBIfam" id="TIGR01596">
    <property type="entry name" value="cas3_HD"/>
    <property type="match status" value="1"/>
</dbReference>
<dbReference type="GO" id="GO:0003723">
    <property type="term" value="F:RNA binding"/>
    <property type="evidence" value="ECO:0007669"/>
    <property type="project" value="TreeGrafter"/>
</dbReference>
<dbReference type="HOGENOM" id="CLU_013924_2_0_2"/>
<dbReference type="Gene3D" id="1.10.3210.30">
    <property type="match status" value="1"/>
</dbReference>
<evidence type="ECO:0000256" key="3">
    <source>
        <dbReference type="ARBA" id="ARBA00022722"/>
    </source>
</evidence>
<dbReference type="GO" id="GO:0046872">
    <property type="term" value="F:metal ion binding"/>
    <property type="evidence" value="ECO:0007669"/>
    <property type="project" value="UniProtKB-KW"/>
</dbReference>
<dbReference type="EMBL" id="CP002101">
    <property type="protein sequence ID" value="AEH61401.1"/>
    <property type="molecule type" value="Genomic_DNA"/>
</dbReference>
<evidence type="ECO:0000259" key="10">
    <source>
        <dbReference type="PROSITE" id="PS51643"/>
    </source>
</evidence>
<dbReference type="GO" id="GO:0003724">
    <property type="term" value="F:RNA helicase activity"/>
    <property type="evidence" value="ECO:0007669"/>
    <property type="project" value="TreeGrafter"/>
</dbReference>
<dbReference type="GO" id="GO:0004518">
    <property type="term" value="F:nuclease activity"/>
    <property type="evidence" value="ECO:0007669"/>
    <property type="project" value="UniProtKB-KW"/>
</dbReference>
<protein>
    <submittedName>
        <fullName evidence="11">CRISPR-associated helicase Cas3</fullName>
    </submittedName>
</protein>
<dbReference type="KEGG" id="mzh:Mzhil_1562"/>
<dbReference type="SMART" id="SM00487">
    <property type="entry name" value="DEXDc"/>
    <property type="match status" value="1"/>
</dbReference>